<proteinExistence type="predicted"/>
<dbReference type="PROSITE" id="PS50158">
    <property type="entry name" value="ZF_CCHC"/>
    <property type="match status" value="1"/>
</dbReference>
<dbReference type="SUPFAM" id="SSF57756">
    <property type="entry name" value="Retrovirus zinc finger-like domains"/>
    <property type="match status" value="1"/>
</dbReference>
<dbReference type="EnsemblMetazoa" id="RPRC000817-RA">
    <property type="protein sequence ID" value="RPRC000817-PA"/>
    <property type="gene ID" value="RPRC000817"/>
</dbReference>
<protein>
    <submittedName>
        <fullName evidence="1">CCHC-type domain-containing protein</fullName>
    </submittedName>
</protein>
<reference evidence="1" key="1">
    <citation type="submission" date="2015-05" db="UniProtKB">
        <authorList>
            <consortium name="EnsemblMetazoa"/>
        </authorList>
    </citation>
    <scope>IDENTIFICATION</scope>
</reference>
<evidence type="ECO:0000313" key="2">
    <source>
        <dbReference type="Proteomes" id="UP000015103"/>
    </source>
</evidence>
<dbReference type="STRING" id="13249.T1H9W3"/>
<organism evidence="1 2">
    <name type="scientific">Rhodnius prolixus</name>
    <name type="common">Triatomid bug</name>
    <dbReference type="NCBI Taxonomy" id="13249"/>
    <lineage>
        <taxon>Eukaryota</taxon>
        <taxon>Metazoa</taxon>
        <taxon>Ecdysozoa</taxon>
        <taxon>Arthropoda</taxon>
        <taxon>Hexapoda</taxon>
        <taxon>Insecta</taxon>
        <taxon>Pterygota</taxon>
        <taxon>Neoptera</taxon>
        <taxon>Paraneoptera</taxon>
        <taxon>Hemiptera</taxon>
        <taxon>Heteroptera</taxon>
        <taxon>Panheteroptera</taxon>
        <taxon>Cimicomorpha</taxon>
        <taxon>Reduviidae</taxon>
        <taxon>Triatominae</taxon>
        <taxon>Rhodnius</taxon>
    </lineage>
</organism>
<dbReference type="Proteomes" id="UP000015103">
    <property type="component" value="Unassembled WGS sequence"/>
</dbReference>
<accession>T1H9W3</accession>
<dbReference type="Gene3D" id="4.10.60.10">
    <property type="entry name" value="Zinc finger, CCHC-type"/>
    <property type="match status" value="1"/>
</dbReference>
<evidence type="ECO:0000313" key="1">
    <source>
        <dbReference type="EnsemblMetazoa" id="RPRC000817-PA"/>
    </source>
</evidence>
<dbReference type="InterPro" id="IPR036875">
    <property type="entry name" value="Znf_CCHC_sf"/>
</dbReference>
<dbReference type="VEuPathDB" id="VectorBase:RPRC000817"/>
<dbReference type="AlphaFoldDB" id="T1H9W3"/>
<name>T1H9W3_RHOPR</name>
<keyword evidence="2" id="KW-1185">Reference proteome</keyword>
<dbReference type="Pfam" id="PF14223">
    <property type="entry name" value="Retrotran_gag_2"/>
    <property type="match status" value="1"/>
</dbReference>
<dbReference type="GO" id="GO:0003676">
    <property type="term" value="F:nucleic acid binding"/>
    <property type="evidence" value="ECO:0007669"/>
    <property type="project" value="InterPro"/>
</dbReference>
<dbReference type="InParanoid" id="T1H9W3"/>
<dbReference type="InterPro" id="IPR001878">
    <property type="entry name" value="Znf_CCHC"/>
</dbReference>
<dbReference type="GO" id="GO:0008270">
    <property type="term" value="F:zinc ion binding"/>
    <property type="evidence" value="ECO:0007669"/>
    <property type="project" value="InterPro"/>
</dbReference>
<dbReference type="HOGENOM" id="CLU_1471816_0_0_1"/>
<dbReference type="EMBL" id="ACPB03031593">
    <property type="status" value="NOT_ANNOTATED_CDS"/>
    <property type="molecule type" value="Genomic_DNA"/>
</dbReference>
<sequence length="184" mass="21191">MEMYLTEKDLWDVIWEEKPNAGKTLLTWEKKDKCARAKIVLSVEDNQLMHIKHEVTAAVDKLRCIGKVILDEDIIAVLLCSLPVTYDSLITSLEGRPESELSLDYVKNKLIETSERRHENSKTDDMVAMKANKFSVEKQERKSNSSNSLGATNRMCYYCGKPGHIKKYCYIFNSRTRPSSSYEE</sequence>